<proteinExistence type="inferred from homology"/>
<dbReference type="PROSITE" id="PS01031">
    <property type="entry name" value="SHSP"/>
    <property type="match status" value="1"/>
</dbReference>
<keyword evidence="6" id="KW-1185">Reference proteome</keyword>
<keyword evidence="3" id="KW-0472">Membrane</keyword>
<sequence length="157" mass="17988">MDTKVYDDFEPFCKWQTESTYDILKVYLQGFQKEQIKIEMNSKDEIIICGERPSDVSPDRIKRFHKEIRVSPKEYDTKEIDANFDAGCLSIVMPKKVRSNIIFADQLVCLKHLYRRPEIGKSSPAVKALLAISLGMVVGVVLAYKYSHYSSVASNND</sequence>
<name>A0AA88DG37_FICCA</name>
<dbReference type="SUPFAM" id="SSF49764">
    <property type="entry name" value="HSP20-like chaperones"/>
    <property type="match status" value="1"/>
</dbReference>
<keyword evidence="3" id="KW-1133">Transmembrane helix</keyword>
<evidence type="ECO:0000313" key="6">
    <source>
        <dbReference type="Proteomes" id="UP001187192"/>
    </source>
</evidence>
<dbReference type="InterPro" id="IPR002068">
    <property type="entry name" value="A-crystallin/Hsp20_dom"/>
</dbReference>
<feature type="domain" description="SHSP" evidence="4">
    <location>
        <begin position="3"/>
        <end position="111"/>
    </location>
</feature>
<protein>
    <recommendedName>
        <fullName evidence="4">SHSP domain-containing protein</fullName>
    </recommendedName>
</protein>
<feature type="transmembrane region" description="Helical" evidence="3">
    <location>
        <begin position="125"/>
        <end position="144"/>
    </location>
</feature>
<keyword evidence="3" id="KW-0812">Transmembrane</keyword>
<evidence type="ECO:0000256" key="2">
    <source>
        <dbReference type="RuleBase" id="RU003616"/>
    </source>
</evidence>
<evidence type="ECO:0000256" key="1">
    <source>
        <dbReference type="PROSITE-ProRule" id="PRU00285"/>
    </source>
</evidence>
<dbReference type="Gene3D" id="2.60.40.790">
    <property type="match status" value="1"/>
</dbReference>
<comment type="caution">
    <text evidence="5">The sequence shown here is derived from an EMBL/GenBank/DDBJ whole genome shotgun (WGS) entry which is preliminary data.</text>
</comment>
<dbReference type="EMBL" id="BTGU01000049">
    <property type="protein sequence ID" value="GMN54057.1"/>
    <property type="molecule type" value="Genomic_DNA"/>
</dbReference>
<dbReference type="Proteomes" id="UP001187192">
    <property type="component" value="Unassembled WGS sequence"/>
</dbReference>
<dbReference type="CDD" id="cd06464">
    <property type="entry name" value="ACD_sHsps-like"/>
    <property type="match status" value="1"/>
</dbReference>
<dbReference type="AlphaFoldDB" id="A0AA88DG37"/>
<evidence type="ECO:0000313" key="5">
    <source>
        <dbReference type="EMBL" id="GMN54057.1"/>
    </source>
</evidence>
<organism evidence="5 6">
    <name type="scientific">Ficus carica</name>
    <name type="common">Common fig</name>
    <dbReference type="NCBI Taxonomy" id="3494"/>
    <lineage>
        <taxon>Eukaryota</taxon>
        <taxon>Viridiplantae</taxon>
        <taxon>Streptophyta</taxon>
        <taxon>Embryophyta</taxon>
        <taxon>Tracheophyta</taxon>
        <taxon>Spermatophyta</taxon>
        <taxon>Magnoliopsida</taxon>
        <taxon>eudicotyledons</taxon>
        <taxon>Gunneridae</taxon>
        <taxon>Pentapetalae</taxon>
        <taxon>rosids</taxon>
        <taxon>fabids</taxon>
        <taxon>Rosales</taxon>
        <taxon>Moraceae</taxon>
        <taxon>Ficeae</taxon>
        <taxon>Ficus</taxon>
    </lineage>
</organism>
<evidence type="ECO:0000259" key="4">
    <source>
        <dbReference type="PROSITE" id="PS01031"/>
    </source>
</evidence>
<reference evidence="5" key="1">
    <citation type="submission" date="2023-07" db="EMBL/GenBank/DDBJ databases">
        <title>draft genome sequence of fig (Ficus carica).</title>
        <authorList>
            <person name="Takahashi T."/>
            <person name="Nishimura K."/>
        </authorList>
    </citation>
    <scope>NUCLEOTIDE SEQUENCE</scope>
</reference>
<gene>
    <name evidence="5" type="ORF">TIFTF001_023187</name>
</gene>
<accession>A0AA88DG37</accession>
<comment type="similarity">
    <text evidence="1 2">Belongs to the small heat shock protein (HSP20) family.</text>
</comment>
<dbReference type="InterPro" id="IPR008978">
    <property type="entry name" value="HSP20-like_chaperone"/>
</dbReference>
<evidence type="ECO:0000256" key="3">
    <source>
        <dbReference type="SAM" id="Phobius"/>
    </source>
</evidence>
<dbReference type="Pfam" id="PF00011">
    <property type="entry name" value="HSP20"/>
    <property type="match status" value="1"/>
</dbReference>